<name>A0A1G5WE88_9BACT</name>
<evidence type="ECO:0000256" key="9">
    <source>
        <dbReference type="ARBA" id="ARBA00022857"/>
    </source>
</evidence>
<evidence type="ECO:0000256" key="14">
    <source>
        <dbReference type="ARBA" id="ARBA00048202"/>
    </source>
</evidence>
<protein>
    <recommendedName>
        <fullName evidence="5 15">NAD(P) transhydrogenase subunit beta</fullName>
        <ecNumber evidence="4 15">7.1.1.1</ecNumber>
    </recommendedName>
    <alternativeName>
        <fullName evidence="15">Nicotinamide nucleotide transhydrogenase subunit beta</fullName>
    </alternativeName>
</protein>
<keyword evidence="19" id="KW-1185">Reference proteome</keyword>
<gene>
    <name evidence="18" type="ORF">SAMN03080617_01031</name>
</gene>
<feature type="transmembrane region" description="Helical" evidence="16">
    <location>
        <begin position="186"/>
        <end position="205"/>
    </location>
</feature>
<feature type="domain" description="NADP transhydrogenase beta-like" evidence="17">
    <location>
        <begin position="6"/>
        <end position="456"/>
    </location>
</feature>
<dbReference type="AlphaFoldDB" id="A0A1G5WE88"/>
<proteinExistence type="inferred from homology"/>
<comment type="similarity">
    <text evidence="3 15">Belongs to the PNT beta subunit family.</text>
</comment>
<feature type="transmembrane region" description="Helical" evidence="16">
    <location>
        <begin position="6"/>
        <end position="23"/>
    </location>
</feature>
<keyword evidence="8 16" id="KW-0812">Transmembrane</keyword>
<evidence type="ECO:0000256" key="4">
    <source>
        <dbReference type="ARBA" id="ARBA00012943"/>
    </source>
</evidence>
<keyword evidence="6 15" id="KW-1003">Cell membrane</keyword>
<dbReference type="PANTHER" id="PTHR44758:SF1">
    <property type="entry name" value="NAD(P) TRANSHYDROGENASE SUBUNIT BETA"/>
    <property type="match status" value="1"/>
</dbReference>
<dbReference type="EMBL" id="FMXE01000006">
    <property type="protein sequence ID" value="SDA55867.1"/>
    <property type="molecule type" value="Genomic_DNA"/>
</dbReference>
<feature type="transmembrane region" description="Helical" evidence="16">
    <location>
        <begin position="86"/>
        <end position="102"/>
    </location>
</feature>
<evidence type="ECO:0000256" key="5">
    <source>
        <dbReference type="ARBA" id="ARBA00014581"/>
    </source>
</evidence>
<evidence type="ECO:0000256" key="16">
    <source>
        <dbReference type="SAM" id="Phobius"/>
    </source>
</evidence>
<evidence type="ECO:0000256" key="10">
    <source>
        <dbReference type="ARBA" id="ARBA00022967"/>
    </source>
</evidence>
<keyword evidence="7 15" id="KW-0997">Cell inner membrane</keyword>
<evidence type="ECO:0000256" key="13">
    <source>
        <dbReference type="ARBA" id="ARBA00023136"/>
    </source>
</evidence>
<dbReference type="InterPro" id="IPR029035">
    <property type="entry name" value="DHS-like_NAD/FAD-binding_dom"/>
</dbReference>
<evidence type="ECO:0000256" key="8">
    <source>
        <dbReference type="ARBA" id="ARBA00022692"/>
    </source>
</evidence>
<evidence type="ECO:0000256" key="15">
    <source>
        <dbReference type="PIRNR" id="PIRNR000204"/>
    </source>
</evidence>
<evidence type="ECO:0000256" key="11">
    <source>
        <dbReference type="ARBA" id="ARBA00022989"/>
    </source>
</evidence>
<dbReference type="InterPro" id="IPR012136">
    <property type="entry name" value="NADH_DH_b"/>
</dbReference>
<dbReference type="Pfam" id="PF02233">
    <property type="entry name" value="PNTB"/>
    <property type="match status" value="1"/>
</dbReference>
<dbReference type="STRING" id="279824.SAMN03080617_01031"/>
<evidence type="ECO:0000256" key="3">
    <source>
        <dbReference type="ARBA" id="ARBA00007919"/>
    </source>
</evidence>
<comment type="subcellular location">
    <subcellularLocation>
        <location evidence="2">Cell inner membrane</location>
        <topology evidence="2">Multi-pass membrane protein</topology>
    </subcellularLocation>
</comment>
<evidence type="ECO:0000256" key="1">
    <source>
        <dbReference type="ARBA" id="ARBA00003943"/>
    </source>
</evidence>
<evidence type="ECO:0000256" key="12">
    <source>
        <dbReference type="ARBA" id="ARBA00023027"/>
    </source>
</evidence>
<keyword evidence="12 15" id="KW-0520">NAD</keyword>
<keyword evidence="9 15" id="KW-0521">NADP</keyword>
<feature type="transmembrane region" description="Helical" evidence="16">
    <location>
        <begin position="122"/>
        <end position="141"/>
    </location>
</feature>
<dbReference type="SUPFAM" id="SSF52467">
    <property type="entry name" value="DHS-like NAD/FAD-binding domain"/>
    <property type="match status" value="1"/>
</dbReference>
<comment type="catalytic activity">
    <reaction evidence="14 15">
        <text>NAD(+) + NADPH + H(+)(in) = NADH + NADP(+) + H(+)(out)</text>
        <dbReference type="Rhea" id="RHEA:47992"/>
        <dbReference type="ChEBI" id="CHEBI:15378"/>
        <dbReference type="ChEBI" id="CHEBI:57540"/>
        <dbReference type="ChEBI" id="CHEBI:57783"/>
        <dbReference type="ChEBI" id="CHEBI:57945"/>
        <dbReference type="ChEBI" id="CHEBI:58349"/>
        <dbReference type="EC" id="7.1.1.1"/>
    </reaction>
</comment>
<evidence type="ECO:0000313" key="19">
    <source>
        <dbReference type="Proteomes" id="UP000198756"/>
    </source>
</evidence>
<feature type="transmembrane region" description="Helical" evidence="16">
    <location>
        <begin position="237"/>
        <end position="256"/>
    </location>
</feature>
<evidence type="ECO:0000256" key="6">
    <source>
        <dbReference type="ARBA" id="ARBA00022475"/>
    </source>
</evidence>
<comment type="function">
    <text evidence="1 15">The transhydrogenation between NADH and NADP is coupled to respiration and ATP hydrolysis and functions as a proton pump across the membrane.</text>
</comment>
<dbReference type="PANTHER" id="PTHR44758">
    <property type="entry name" value="NAD(P) TRANSHYDROGENASE SUBUNIT BETA"/>
    <property type="match status" value="1"/>
</dbReference>
<dbReference type="RefSeq" id="WP_092728875.1">
    <property type="nucleotide sequence ID" value="NZ_FMXE01000006.1"/>
</dbReference>
<evidence type="ECO:0000256" key="2">
    <source>
        <dbReference type="ARBA" id="ARBA00004429"/>
    </source>
</evidence>
<reference evidence="19" key="1">
    <citation type="submission" date="2016-10" db="EMBL/GenBank/DDBJ databases">
        <authorList>
            <person name="Varghese N."/>
            <person name="Submissions S."/>
        </authorList>
    </citation>
    <scope>NUCLEOTIDE SEQUENCE [LARGE SCALE GENOMIC DNA]</scope>
    <source>
        <strain evidence="19">DSM 22703</strain>
    </source>
</reference>
<sequence>MTIAIQLAYLLASILFIMGIKLLGKTKDARKGNMLSAIGMLVAIVATLITLDILSFVEIFSCMLIGGAIGLYYAKKVEMTQIPEMVALFNGFGGLASLGVALSDHFLKTAVLAVEIDPVNSISIIASVLIGGVTFTGSMVAWLKLNGKVSGQPITFKGQHVLNLALLISFLVISVFTFLYQSDPMYITILVVVALLVGILIVVPIGGADMPVVISLLNSYSGMAACATGFILNNNVLIVAGSLVGASGLILTQIMCKAMNRSLTNVLLGGFGQTVASGAQDGPSIVIKEIGVEETAMLFDSVSSVIVVPGYGMAVAQAQHVIRELMEQCEKRGIDFKFAIHPVAGRMPGHMNVLLAEANISYDKLIEMEAINDEFPNTDLVLIVGANDVVNPAARTNPQSPIYGMPILNADKAKTVIVSKRSMGKGYAGVENELFGYPNCLMLFGDAKQTITKVVSEMKEM</sequence>
<dbReference type="Gene3D" id="3.40.50.1220">
    <property type="entry name" value="TPP-binding domain"/>
    <property type="match status" value="1"/>
</dbReference>
<dbReference type="GO" id="GO:0050661">
    <property type="term" value="F:NADP binding"/>
    <property type="evidence" value="ECO:0007669"/>
    <property type="project" value="InterPro"/>
</dbReference>
<accession>A0A1G5WE88</accession>
<keyword evidence="13 15" id="KW-0472">Membrane</keyword>
<dbReference type="OrthoDB" id="9763786at2"/>
<keyword evidence="10 15" id="KW-1278">Translocase</keyword>
<organism evidence="18 19">
    <name type="scientific">Algoriphagus alkaliphilus</name>
    <dbReference type="NCBI Taxonomy" id="279824"/>
    <lineage>
        <taxon>Bacteria</taxon>
        <taxon>Pseudomonadati</taxon>
        <taxon>Bacteroidota</taxon>
        <taxon>Cytophagia</taxon>
        <taxon>Cytophagales</taxon>
        <taxon>Cyclobacteriaceae</taxon>
        <taxon>Algoriphagus</taxon>
    </lineage>
</organism>
<dbReference type="EC" id="7.1.1.1" evidence="4 15"/>
<evidence type="ECO:0000256" key="7">
    <source>
        <dbReference type="ARBA" id="ARBA00022519"/>
    </source>
</evidence>
<dbReference type="GO" id="GO:0008750">
    <property type="term" value="F:proton-translocating NAD(P)+ transhydrogenase activity"/>
    <property type="evidence" value="ECO:0007669"/>
    <property type="project" value="UniProtKB-EC"/>
</dbReference>
<dbReference type="Proteomes" id="UP000198756">
    <property type="component" value="Unassembled WGS sequence"/>
</dbReference>
<keyword evidence="11 16" id="KW-1133">Transmembrane helix</keyword>
<feature type="transmembrane region" description="Helical" evidence="16">
    <location>
        <begin position="35"/>
        <end position="51"/>
    </location>
</feature>
<evidence type="ECO:0000313" key="18">
    <source>
        <dbReference type="EMBL" id="SDA55867.1"/>
    </source>
</evidence>
<dbReference type="GO" id="GO:0005886">
    <property type="term" value="C:plasma membrane"/>
    <property type="evidence" value="ECO:0007669"/>
    <property type="project" value="UniProtKB-SubCell"/>
</dbReference>
<evidence type="ECO:0000259" key="17">
    <source>
        <dbReference type="Pfam" id="PF02233"/>
    </source>
</evidence>
<dbReference type="PIRSF" id="PIRSF000204">
    <property type="entry name" value="PNTB"/>
    <property type="match status" value="1"/>
</dbReference>
<dbReference type="InterPro" id="IPR034300">
    <property type="entry name" value="PNTB-like"/>
</dbReference>
<feature type="transmembrane region" description="Helical" evidence="16">
    <location>
        <begin position="161"/>
        <end position="180"/>
    </location>
</feature>